<feature type="transmembrane region" description="Helical" evidence="5">
    <location>
        <begin position="293"/>
        <end position="311"/>
    </location>
</feature>
<dbReference type="InterPro" id="IPR007016">
    <property type="entry name" value="O-antigen_ligase-rel_domated"/>
</dbReference>
<evidence type="ECO:0000313" key="8">
    <source>
        <dbReference type="Proteomes" id="UP000186997"/>
    </source>
</evidence>
<protein>
    <submittedName>
        <fullName evidence="7">O-antigen ligase</fullName>
    </submittedName>
</protein>
<dbReference type="AlphaFoldDB" id="A0A1R3WT48"/>
<dbReference type="GO" id="GO:0016020">
    <property type="term" value="C:membrane"/>
    <property type="evidence" value="ECO:0007669"/>
    <property type="project" value="UniProtKB-SubCell"/>
</dbReference>
<evidence type="ECO:0000313" key="7">
    <source>
        <dbReference type="EMBL" id="SIT81470.1"/>
    </source>
</evidence>
<dbReference type="Pfam" id="PF04932">
    <property type="entry name" value="Wzy_C"/>
    <property type="match status" value="1"/>
</dbReference>
<feature type="transmembrane region" description="Helical" evidence="5">
    <location>
        <begin position="394"/>
        <end position="411"/>
    </location>
</feature>
<dbReference type="InterPro" id="IPR051533">
    <property type="entry name" value="WaaL-like"/>
</dbReference>
<feature type="transmembrane region" description="Helical" evidence="5">
    <location>
        <begin position="367"/>
        <end position="388"/>
    </location>
</feature>
<feature type="transmembrane region" description="Helical" evidence="5">
    <location>
        <begin position="144"/>
        <end position="163"/>
    </location>
</feature>
<reference evidence="8" key="1">
    <citation type="submission" date="2017-01" db="EMBL/GenBank/DDBJ databases">
        <authorList>
            <person name="Varghese N."/>
            <person name="Submissions S."/>
        </authorList>
    </citation>
    <scope>NUCLEOTIDE SEQUENCE [LARGE SCALE GENOMIC DNA]</scope>
    <source>
        <strain evidence="8">DSM 29591</strain>
    </source>
</reference>
<accession>A0A1R3WT48</accession>
<evidence type="ECO:0000256" key="5">
    <source>
        <dbReference type="SAM" id="Phobius"/>
    </source>
</evidence>
<feature type="transmembrane region" description="Helical" evidence="5">
    <location>
        <begin position="259"/>
        <end position="281"/>
    </location>
</feature>
<evidence type="ECO:0000259" key="6">
    <source>
        <dbReference type="Pfam" id="PF04932"/>
    </source>
</evidence>
<dbReference type="EMBL" id="FTPR01000001">
    <property type="protein sequence ID" value="SIT81470.1"/>
    <property type="molecule type" value="Genomic_DNA"/>
</dbReference>
<keyword evidence="4 5" id="KW-0472">Membrane</keyword>
<proteinExistence type="predicted"/>
<feature type="transmembrane region" description="Helical" evidence="5">
    <location>
        <begin position="183"/>
        <end position="203"/>
    </location>
</feature>
<feature type="transmembrane region" description="Helical" evidence="5">
    <location>
        <begin position="331"/>
        <end position="355"/>
    </location>
</feature>
<evidence type="ECO:0000256" key="1">
    <source>
        <dbReference type="ARBA" id="ARBA00004141"/>
    </source>
</evidence>
<sequence length="413" mass="45592">MKLTSVDGSTRQNGHFKLKLKLPYIVIFFCFALLGLPISATIPEPPSTIRDLVVEETTPELLEYLVWGALYTFSAIVILKYLRALRTIWFVFALLPTFYYAASIFLSSYVNSPATEALQLFGSTALAAIVAKSLVNNFSATIQLIHRATFLNLLLNLVFIGLAPDQTIGDDGRWSSLVGNPNYLASLALLNVFLLMVLSVSGAAKSKFTILFMIVPIAIFIGTRSATSSAALIVVFSLFVFFSLRRFDHASTATIQGGLLLALILVIVSLNFWFTLFLEVLGKDITLTGRTAIWSASLTTLPGHFLFGHGVNVTTFDVGVTNWPTHFHNGALHLIMSVGMVGLIVFLLPLLAGLVAAKNLRNRPQRFFILGSIIIFLLFNTTEVSIFAWRHPIWLLYLSAILSIAFLRVRLLK</sequence>
<keyword evidence="7" id="KW-0436">Ligase</keyword>
<feature type="transmembrane region" description="Helical" evidence="5">
    <location>
        <begin position="21"/>
        <end position="42"/>
    </location>
</feature>
<dbReference type="Proteomes" id="UP000186997">
    <property type="component" value="Unassembled WGS sequence"/>
</dbReference>
<feature type="transmembrane region" description="Helical" evidence="5">
    <location>
        <begin position="117"/>
        <end position="135"/>
    </location>
</feature>
<feature type="transmembrane region" description="Helical" evidence="5">
    <location>
        <begin position="210"/>
        <end position="239"/>
    </location>
</feature>
<dbReference type="GO" id="GO:0016874">
    <property type="term" value="F:ligase activity"/>
    <property type="evidence" value="ECO:0007669"/>
    <property type="project" value="UniProtKB-KW"/>
</dbReference>
<feature type="domain" description="O-antigen ligase-related" evidence="6">
    <location>
        <begin position="212"/>
        <end position="347"/>
    </location>
</feature>
<dbReference type="OrthoDB" id="4391260at2"/>
<feature type="transmembrane region" description="Helical" evidence="5">
    <location>
        <begin position="89"/>
        <end position="111"/>
    </location>
</feature>
<feature type="transmembrane region" description="Helical" evidence="5">
    <location>
        <begin position="62"/>
        <end position="82"/>
    </location>
</feature>
<keyword evidence="3 5" id="KW-1133">Transmembrane helix</keyword>
<organism evidence="7 8">
    <name type="scientific">Yoonia rosea</name>
    <dbReference type="NCBI Taxonomy" id="287098"/>
    <lineage>
        <taxon>Bacteria</taxon>
        <taxon>Pseudomonadati</taxon>
        <taxon>Pseudomonadota</taxon>
        <taxon>Alphaproteobacteria</taxon>
        <taxon>Rhodobacterales</taxon>
        <taxon>Paracoccaceae</taxon>
        <taxon>Yoonia</taxon>
    </lineage>
</organism>
<evidence type="ECO:0000256" key="4">
    <source>
        <dbReference type="ARBA" id="ARBA00023136"/>
    </source>
</evidence>
<evidence type="ECO:0000256" key="2">
    <source>
        <dbReference type="ARBA" id="ARBA00022692"/>
    </source>
</evidence>
<name>A0A1R3WT48_9RHOB</name>
<dbReference type="PANTHER" id="PTHR37422:SF13">
    <property type="entry name" value="LIPOPOLYSACCHARIDE BIOSYNTHESIS PROTEIN PA4999-RELATED"/>
    <property type="match status" value="1"/>
</dbReference>
<keyword evidence="8" id="KW-1185">Reference proteome</keyword>
<comment type="subcellular location">
    <subcellularLocation>
        <location evidence="1">Membrane</location>
        <topology evidence="1">Multi-pass membrane protein</topology>
    </subcellularLocation>
</comment>
<dbReference type="RefSeq" id="WP_076658841.1">
    <property type="nucleotide sequence ID" value="NZ_FTPR01000001.1"/>
</dbReference>
<dbReference type="STRING" id="287098.SAMN05421665_1276"/>
<evidence type="ECO:0000256" key="3">
    <source>
        <dbReference type="ARBA" id="ARBA00022989"/>
    </source>
</evidence>
<gene>
    <name evidence="7" type="ORF">SAMN05421665_1276</name>
</gene>
<dbReference type="PANTHER" id="PTHR37422">
    <property type="entry name" value="TEICHURONIC ACID BIOSYNTHESIS PROTEIN TUAE"/>
    <property type="match status" value="1"/>
</dbReference>
<keyword evidence="2 5" id="KW-0812">Transmembrane</keyword>